<sequence length="312" mass="36238">MTKVGDYQMSFQVQTFFSSFVVKCFKPFSAQIDTVGVYSKLYLETSNYHKDLAVQVQNREKKLNTGINPMTQRKIKLQERQLKLTILHAAKMLQDFYPKKIFPRKALFSEEDFWEDEQLKFRDWRGLACKKLKDVFSEGFLIPLEGLACKKLKDVFSEGFLIPLEGTDTHFQLEVQHLHLGRYVEMVKTGDFHDDLDIVTEVHSTSSDVAVKRPSADLDIFNPSRVIHATAAFATRRPRSWPWKQDRKAATFDKLQIPLPIQHPASIAISIYNREHDQNPINYDDYYCQRIIRATKEQPVSSIVSLEEIITD</sequence>
<name>A0A6J8EIV7_MYTCO</name>
<dbReference type="EMBL" id="CACVKT020009032">
    <property type="protein sequence ID" value="CAC5419475.1"/>
    <property type="molecule type" value="Genomic_DNA"/>
</dbReference>
<accession>A0A6J8EIV7</accession>
<dbReference type="Pfam" id="PF25228">
    <property type="entry name" value="Lips"/>
    <property type="match status" value="1"/>
</dbReference>
<dbReference type="AlphaFoldDB" id="A0A6J8EIV7"/>
<dbReference type="Proteomes" id="UP000507470">
    <property type="component" value="Unassembled WGS sequence"/>
</dbReference>
<dbReference type="PANTHER" id="PTHR37686:SF1">
    <property type="entry name" value="LD36006P"/>
    <property type="match status" value="1"/>
</dbReference>
<reference evidence="1 2" key="1">
    <citation type="submission" date="2020-06" db="EMBL/GenBank/DDBJ databases">
        <authorList>
            <person name="Li R."/>
            <person name="Bekaert M."/>
        </authorList>
    </citation>
    <scope>NUCLEOTIDE SEQUENCE [LARGE SCALE GENOMIC DNA]</scope>
    <source>
        <strain evidence="2">wild</strain>
    </source>
</reference>
<dbReference type="OrthoDB" id="10003277at2759"/>
<gene>
    <name evidence="1" type="ORF">MCOR_51806</name>
</gene>
<keyword evidence="2" id="KW-1185">Reference proteome</keyword>
<organism evidence="1 2">
    <name type="scientific">Mytilus coruscus</name>
    <name type="common">Sea mussel</name>
    <dbReference type="NCBI Taxonomy" id="42192"/>
    <lineage>
        <taxon>Eukaryota</taxon>
        <taxon>Metazoa</taxon>
        <taxon>Spiralia</taxon>
        <taxon>Lophotrochozoa</taxon>
        <taxon>Mollusca</taxon>
        <taxon>Bivalvia</taxon>
        <taxon>Autobranchia</taxon>
        <taxon>Pteriomorphia</taxon>
        <taxon>Mytilida</taxon>
        <taxon>Mytiloidea</taxon>
        <taxon>Mytilidae</taxon>
        <taxon>Mytilinae</taxon>
        <taxon>Mytilus</taxon>
    </lineage>
</organism>
<dbReference type="PANTHER" id="PTHR37686">
    <property type="entry name" value="LD36006P"/>
    <property type="match status" value="1"/>
</dbReference>
<proteinExistence type="predicted"/>
<evidence type="ECO:0000313" key="1">
    <source>
        <dbReference type="EMBL" id="CAC5419475.1"/>
    </source>
</evidence>
<evidence type="ECO:0000313" key="2">
    <source>
        <dbReference type="Proteomes" id="UP000507470"/>
    </source>
</evidence>
<dbReference type="InterPro" id="IPR057435">
    <property type="entry name" value="Lips"/>
</dbReference>
<protein>
    <submittedName>
        <fullName evidence="1">Uncharacterized protein</fullName>
    </submittedName>
</protein>